<reference evidence="3" key="3">
    <citation type="submission" date="2023-06" db="EMBL/GenBank/DDBJ databases">
        <authorList>
            <person name="Lucena T."/>
            <person name="Sun Q."/>
        </authorList>
    </citation>
    <scope>NUCLEOTIDE SEQUENCE</scope>
    <source>
        <strain evidence="3">CECT 7184</strain>
    </source>
</reference>
<dbReference type="GO" id="GO:0016301">
    <property type="term" value="F:kinase activity"/>
    <property type="evidence" value="ECO:0007669"/>
    <property type="project" value="UniProtKB-KW"/>
</dbReference>
<dbReference type="EMBL" id="JAUFQU010000001">
    <property type="protein sequence ID" value="MDN3707579.1"/>
    <property type="molecule type" value="Genomic_DNA"/>
</dbReference>
<feature type="transmembrane region" description="Helical" evidence="1">
    <location>
        <begin position="80"/>
        <end position="100"/>
    </location>
</feature>
<evidence type="ECO:0000256" key="1">
    <source>
        <dbReference type="SAM" id="Phobius"/>
    </source>
</evidence>
<keyword evidence="1" id="KW-0472">Membrane</keyword>
<evidence type="ECO:0000313" key="3">
    <source>
        <dbReference type="EMBL" id="MDN3707579.1"/>
    </source>
</evidence>
<organism evidence="3 5">
    <name type="scientific">Paenimyroides ceti</name>
    <dbReference type="NCBI Taxonomy" id="395087"/>
    <lineage>
        <taxon>Bacteria</taxon>
        <taxon>Pseudomonadati</taxon>
        <taxon>Bacteroidota</taxon>
        <taxon>Flavobacteriia</taxon>
        <taxon>Flavobacteriales</taxon>
        <taxon>Flavobacteriaceae</taxon>
        <taxon>Paenimyroides</taxon>
    </lineage>
</organism>
<name>A0ABT8CTR9_9FLAO</name>
<reference evidence="5" key="2">
    <citation type="journal article" date="2019" name="Int. J. Syst. Evol. Microbiol.">
        <title>The Global Catalogue of Microorganisms (GCM) 10K type strain sequencing project: providing services to taxonomists for standard genome sequencing and annotation.</title>
        <authorList>
            <consortium name="The Broad Institute Genomics Platform"/>
            <consortium name="The Broad Institute Genome Sequencing Center for Infectious Disease"/>
            <person name="Wu L."/>
            <person name="Ma J."/>
        </authorList>
    </citation>
    <scope>NUCLEOTIDE SEQUENCE [LARGE SCALE GENOMIC DNA]</scope>
    <source>
        <strain evidence="5">CECT 7184</strain>
    </source>
</reference>
<feature type="transmembrane region" description="Helical" evidence="1">
    <location>
        <begin position="372"/>
        <end position="393"/>
    </location>
</feature>
<keyword evidence="1" id="KW-1133">Transmembrane helix</keyword>
<dbReference type="PANTHER" id="PTHR34220">
    <property type="entry name" value="SENSOR HISTIDINE KINASE YPDA"/>
    <property type="match status" value="1"/>
</dbReference>
<comment type="caution">
    <text evidence="3">The sequence shown here is derived from an EMBL/GenBank/DDBJ whole genome shotgun (WGS) entry which is preliminary data.</text>
</comment>
<dbReference type="InterPro" id="IPR050640">
    <property type="entry name" value="Bact_2-comp_sensor_kinase"/>
</dbReference>
<protein>
    <submittedName>
        <fullName evidence="3">Histidine kinase</fullName>
    </submittedName>
</protein>
<dbReference type="EMBL" id="JAUFQU010000062">
    <property type="protein sequence ID" value="MDN3709844.1"/>
    <property type="molecule type" value="Genomic_DNA"/>
</dbReference>
<dbReference type="RefSeq" id="WP_290363551.1">
    <property type="nucleotide sequence ID" value="NZ_JAUFQU010000001.1"/>
</dbReference>
<keyword evidence="3" id="KW-0808">Transferase</keyword>
<keyword evidence="3" id="KW-0418">Kinase</keyword>
<dbReference type="Proteomes" id="UP001242368">
    <property type="component" value="Unassembled WGS sequence"/>
</dbReference>
<keyword evidence="1" id="KW-0812">Transmembrane</keyword>
<accession>A0ABT8CTR9</accession>
<feature type="transmembrane region" description="Helical" evidence="1">
    <location>
        <begin position="40"/>
        <end position="60"/>
    </location>
</feature>
<reference evidence="3" key="1">
    <citation type="journal article" date="2014" name="Int. J. Syst. Evol. Microbiol.">
        <title>Complete genome of a new Firmicutes species belonging to the dominant human colonic microbiota ('Ruminococcus bicirculans') reveals two chromosomes and a selective capacity to utilize plant glucans.</title>
        <authorList>
            <consortium name="NISC Comparative Sequencing Program"/>
            <person name="Wegmann U."/>
            <person name="Louis P."/>
            <person name="Goesmann A."/>
            <person name="Henrissat B."/>
            <person name="Duncan S.H."/>
            <person name="Flint H.J."/>
        </authorList>
    </citation>
    <scope>NUCLEOTIDE SEQUENCE</scope>
    <source>
        <strain evidence="3">CECT 7184</strain>
    </source>
</reference>
<dbReference type="Pfam" id="PF06580">
    <property type="entry name" value="His_kinase"/>
    <property type="match status" value="1"/>
</dbReference>
<keyword evidence="5" id="KW-1185">Reference proteome</keyword>
<gene>
    <name evidence="3" type="ORF">QW060_10585</name>
    <name evidence="4" type="ORF">QW060_23200</name>
</gene>
<sequence length="438" mass="51685">MKTLLKNLIKAVVVSLLICTVITLINFISKREMVWNEAYLRNNIIGFIYGIVLYFVNAYLFHFIKRIVKDDNSYKKRILLFLPLSVAATSLSVFLINMGLKTGYEGLSFDQFIAGQRMSNYIVIIIISLIIALSIFSFYFYRAYKEGQLKNQTTIASNATATFESLKNQLDPHFLFNSLNVLSALIEENPKKAQEFTVSLSKVYRYVLEQKDKNLVYVEEEMDFARLYVSLLQMRFENALEISFPDVQPYVHLKMIPLSLQLLLENAIKHNIVSETKPLKIQLYFKDNSLIVRNNYQKKETFTKEKGIGLNNIINRYALVSNEHIHIDNDENHFSVSLPLISEDMTFRFGVQLKEEELFQRAYERMNRLKEWYVSIYFVIFGFPLFLLINKLWFPDYKWWPYIILFFMVFNMLINGFRALDILGKWERNMIIKQINKK</sequence>
<evidence type="ECO:0000313" key="5">
    <source>
        <dbReference type="Proteomes" id="UP001242368"/>
    </source>
</evidence>
<proteinExistence type="predicted"/>
<evidence type="ECO:0000313" key="4">
    <source>
        <dbReference type="EMBL" id="MDN3709844.1"/>
    </source>
</evidence>
<dbReference type="PANTHER" id="PTHR34220:SF7">
    <property type="entry name" value="SENSOR HISTIDINE KINASE YPDA"/>
    <property type="match status" value="1"/>
</dbReference>
<feature type="transmembrane region" description="Helical" evidence="1">
    <location>
        <begin position="399"/>
        <end position="420"/>
    </location>
</feature>
<feature type="transmembrane region" description="Helical" evidence="1">
    <location>
        <begin position="120"/>
        <end position="141"/>
    </location>
</feature>
<feature type="domain" description="Signal transduction histidine kinase internal region" evidence="2">
    <location>
        <begin position="162"/>
        <end position="239"/>
    </location>
</feature>
<evidence type="ECO:0000259" key="2">
    <source>
        <dbReference type="Pfam" id="PF06580"/>
    </source>
</evidence>
<dbReference type="InterPro" id="IPR010559">
    <property type="entry name" value="Sig_transdc_His_kin_internal"/>
</dbReference>
<feature type="transmembrane region" description="Helical" evidence="1">
    <location>
        <begin position="7"/>
        <end position="28"/>
    </location>
</feature>